<dbReference type="Proteomes" id="UP000092950">
    <property type="component" value="Chromosome"/>
</dbReference>
<dbReference type="SUPFAM" id="SSF50891">
    <property type="entry name" value="Cyclophilin-like"/>
    <property type="match status" value="1"/>
</dbReference>
<dbReference type="Gene3D" id="3.30.1360.40">
    <property type="match status" value="1"/>
</dbReference>
<dbReference type="SUPFAM" id="SSF160467">
    <property type="entry name" value="PH0987 N-terminal domain-like"/>
    <property type="match status" value="1"/>
</dbReference>
<dbReference type="SMART" id="SM00796">
    <property type="entry name" value="AHS1"/>
    <property type="match status" value="1"/>
</dbReference>
<dbReference type="InterPro" id="IPR010016">
    <property type="entry name" value="PxpB"/>
</dbReference>
<evidence type="ECO:0000259" key="4">
    <source>
        <dbReference type="SMART" id="SM00796"/>
    </source>
</evidence>
<evidence type="ECO:0000313" key="8">
    <source>
        <dbReference type="Proteomes" id="UP000092950"/>
    </source>
</evidence>
<dbReference type="KEGG" id="bpdz:BBN53_01980"/>
<evidence type="ECO:0000256" key="1">
    <source>
        <dbReference type="ARBA" id="ARBA00022741"/>
    </source>
</evidence>
<name>A0A0J6C8E2_9BORD</name>
<dbReference type="InterPro" id="IPR029000">
    <property type="entry name" value="Cyclophilin-like_dom_sf"/>
</dbReference>
<evidence type="ECO:0000313" key="6">
    <source>
        <dbReference type="EMBL" id="CUI58897.1"/>
    </source>
</evidence>
<dbReference type="InterPro" id="IPR003833">
    <property type="entry name" value="CT_C_D"/>
</dbReference>
<dbReference type="NCBIfam" id="TIGR00370">
    <property type="entry name" value="5-oxoprolinase subunit PxpB"/>
    <property type="match status" value="1"/>
</dbReference>
<sequence>MSETQEAAPGHPDWRIQPQGDRCLLVILGDSIAEATGRLCLGLARQIRLARWPGVVDVVPSFTTVAVHYRPLPQGGPRFADLAARVRGLLAQGIATDTLAGRDVDVPVCYGGRHGPDLAEAARACGLSEDELIALHGQPGSMVYMLGFAPGHSYIGVHDARLNLPRRDSPRTEVPAGSVAIANRQTVIYPSRLPGGWSIIGATPLVLFDPAREPASLLQPGDRIRFVPIDEAAFDRLRAEQP</sequence>
<accession>A0A0J6C8E2</accession>
<reference evidence="5 8" key="2">
    <citation type="submission" date="2016-07" db="EMBL/GenBank/DDBJ databases">
        <title>Complete genome sequences of Bordetella pseudohinzii.</title>
        <authorList>
            <person name="Spilker T."/>
            <person name="Darrah R."/>
            <person name="LiPuma J.J."/>
        </authorList>
    </citation>
    <scope>NUCLEOTIDE SEQUENCE [LARGE SCALE GENOMIC DNA]</scope>
    <source>
        <strain evidence="5 8">HI4681</strain>
    </source>
</reference>
<keyword evidence="1" id="KW-0547">Nucleotide-binding</keyword>
<dbReference type="PANTHER" id="PTHR34698">
    <property type="entry name" value="5-OXOPROLINASE SUBUNIT B"/>
    <property type="match status" value="1"/>
</dbReference>
<evidence type="ECO:0000256" key="2">
    <source>
        <dbReference type="ARBA" id="ARBA00022801"/>
    </source>
</evidence>
<proteinExistence type="predicted"/>
<reference evidence="6 7" key="1">
    <citation type="submission" date="2015-09" db="EMBL/GenBank/DDBJ databases">
        <authorList>
            <person name="Jackson K.R."/>
            <person name="Lunt B.L."/>
            <person name="Fisher J.N.B."/>
            <person name="Gardner A.V."/>
            <person name="Bailey M.E."/>
            <person name="Deus L.M."/>
            <person name="Earl A.S."/>
            <person name="Gibby P.D."/>
            <person name="Hartmann K.A."/>
            <person name="Liu J.E."/>
            <person name="Manci A.M."/>
            <person name="Nielsen D.A."/>
            <person name="Solomon M.B."/>
            <person name="Breakwell D.P."/>
            <person name="Burnett S.H."/>
            <person name="Grose J.H."/>
        </authorList>
    </citation>
    <scope>NUCLEOTIDE SEQUENCE [LARGE SCALE GENOMIC DNA]</scope>
    <source>
        <strain evidence="6 7">2789STDY5608636</strain>
    </source>
</reference>
<dbReference type="Gene3D" id="2.40.100.10">
    <property type="entry name" value="Cyclophilin-like"/>
    <property type="match status" value="1"/>
</dbReference>
<accession>A0A0M7DVX7</accession>
<evidence type="ECO:0000256" key="3">
    <source>
        <dbReference type="ARBA" id="ARBA00022840"/>
    </source>
</evidence>
<dbReference type="Pfam" id="PF02682">
    <property type="entry name" value="CT_C_D"/>
    <property type="match status" value="1"/>
</dbReference>
<keyword evidence="3" id="KW-0067">ATP-binding</keyword>
<feature type="domain" description="Carboxyltransferase" evidence="4">
    <location>
        <begin position="14"/>
        <end position="218"/>
    </location>
</feature>
<dbReference type="PANTHER" id="PTHR34698:SF2">
    <property type="entry name" value="5-OXOPROLINASE SUBUNIT B"/>
    <property type="match status" value="1"/>
</dbReference>
<dbReference type="Proteomes" id="UP000053096">
    <property type="component" value="Unassembled WGS sequence"/>
</dbReference>
<evidence type="ECO:0000313" key="5">
    <source>
        <dbReference type="EMBL" id="ANY14764.1"/>
    </source>
</evidence>
<dbReference type="EMBL" id="CYTV01000003">
    <property type="protein sequence ID" value="CUI58897.1"/>
    <property type="molecule type" value="Genomic_DNA"/>
</dbReference>
<keyword evidence="8" id="KW-1185">Reference proteome</keyword>
<dbReference type="AlphaFoldDB" id="A0A0J6C8E2"/>
<dbReference type="GO" id="GO:0016787">
    <property type="term" value="F:hydrolase activity"/>
    <property type="evidence" value="ECO:0007669"/>
    <property type="project" value="UniProtKB-KW"/>
</dbReference>
<keyword evidence="2 5" id="KW-0378">Hydrolase</keyword>
<protein>
    <submittedName>
        <fullName evidence="5">Allophanate hydrolase</fullName>
    </submittedName>
    <submittedName>
        <fullName evidence="6">Sporulation inhibitor kipI</fullName>
    </submittedName>
</protein>
<evidence type="ECO:0000313" key="7">
    <source>
        <dbReference type="Proteomes" id="UP000053096"/>
    </source>
</evidence>
<dbReference type="OrthoDB" id="9778567at2"/>
<gene>
    <name evidence="6" type="primary">kipI</name>
    <name evidence="5" type="ORF">BBN53_01980</name>
    <name evidence="6" type="ORF">ERS370011_01252</name>
</gene>
<organism evidence="6 7">
    <name type="scientific">Bordetella pseudohinzii</name>
    <dbReference type="NCBI Taxonomy" id="1331258"/>
    <lineage>
        <taxon>Bacteria</taxon>
        <taxon>Pseudomonadati</taxon>
        <taxon>Pseudomonadota</taxon>
        <taxon>Betaproteobacteria</taxon>
        <taxon>Burkholderiales</taxon>
        <taxon>Alcaligenaceae</taxon>
        <taxon>Bordetella</taxon>
    </lineage>
</organism>
<dbReference type="EMBL" id="CP016440">
    <property type="protein sequence ID" value="ANY14764.1"/>
    <property type="molecule type" value="Genomic_DNA"/>
</dbReference>
<dbReference type="GO" id="GO:0005524">
    <property type="term" value="F:ATP binding"/>
    <property type="evidence" value="ECO:0007669"/>
    <property type="project" value="UniProtKB-KW"/>
</dbReference>